<keyword evidence="4 7" id="KW-1133">Transmembrane helix</keyword>
<dbReference type="STRING" id="1296565.SAMN05660657_03242"/>
<dbReference type="AlphaFoldDB" id="A0A1I7B3W4"/>
<dbReference type="PANTHER" id="PTHR32196:SF72">
    <property type="entry name" value="RIBOSE IMPORT PERMEASE PROTEIN RBSC"/>
    <property type="match status" value="1"/>
</dbReference>
<evidence type="ECO:0000313" key="9">
    <source>
        <dbReference type="Proteomes" id="UP000199546"/>
    </source>
</evidence>
<feature type="compositionally biased region" description="Polar residues" evidence="6">
    <location>
        <begin position="1"/>
        <end position="12"/>
    </location>
</feature>
<evidence type="ECO:0000256" key="7">
    <source>
        <dbReference type="SAM" id="Phobius"/>
    </source>
</evidence>
<keyword evidence="9" id="KW-1185">Reference proteome</keyword>
<feature type="non-terminal residue" evidence="8">
    <location>
        <position position="377"/>
    </location>
</feature>
<evidence type="ECO:0000256" key="2">
    <source>
        <dbReference type="ARBA" id="ARBA00022475"/>
    </source>
</evidence>
<reference evidence="9" key="1">
    <citation type="submission" date="2016-10" db="EMBL/GenBank/DDBJ databases">
        <authorList>
            <person name="Varghese N."/>
            <person name="Submissions S."/>
        </authorList>
    </citation>
    <scope>NUCLEOTIDE SEQUENCE [LARGE SCALE GENOMIC DNA]</scope>
    <source>
        <strain evidence="9">DSM 46136</strain>
    </source>
</reference>
<dbReference type="GO" id="GO:0022857">
    <property type="term" value="F:transmembrane transporter activity"/>
    <property type="evidence" value="ECO:0007669"/>
    <property type="project" value="InterPro"/>
</dbReference>
<evidence type="ECO:0000256" key="4">
    <source>
        <dbReference type="ARBA" id="ARBA00022989"/>
    </source>
</evidence>
<sequence length="377" mass="39692">MTATASPENDQTQPPPVRSRKERSSVADVSSVLGALSPKRVSVLYLLVLIVVIFGITIPDLFLSEITFQSVARSQAIVGILALAALLPFVAGEFDISLGTNLALSVILVAWMSNNHPGLGVWTMCLIAVLVSAFVGLVNGILVGKLGINSFIATLGTSQILAAIALKISNNEQVLSSLPQTFEDLGQGRTFGVPNGLFVTLALGLLVWYVLQYTKVGRHLYASGFNREAARLSGVRTERVVIGSFVAAGAVAGLAGVVFIAQVGTFNNSIGMPFLFPAYAAVFLGATQFNLRPNVWGTLLAIFTLALGVQGLQLSSSGSGFWITPLFNGIALVAAVMFSRRQNARTTTQVEPTDPAGPHPTDLAADNPTTGRDPQAL</sequence>
<keyword evidence="2" id="KW-1003">Cell membrane</keyword>
<feature type="transmembrane region" description="Helical" evidence="7">
    <location>
        <begin position="76"/>
        <end position="99"/>
    </location>
</feature>
<dbReference type="Pfam" id="PF02653">
    <property type="entry name" value="BPD_transp_2"/>
    <property type="match status" value="1"/>
</dbReference>
<name>A0A1I7B3W4_9ACTN</name>
<feature type="transmembrane region" description="Helical" evidence="7">
    <location>
        <begin position="150"/>
        <end position="170"/>
    </location>
</feature>
<dbReference type="PANTHER" id="PTHR32196">
    <property type="entry name" value="ABC TRANSPORTER PERMEASE PROTEIN YPHD-RELATED-RELATED"/>
    <property type="match status" value="1"/>
</dbReference>
<protein>
    <submittedName>
        <fullName evidence="8">Ribose transport system permease protein</fullName>
    </submittedName>
</protein>
<feature type="transmembrane region" description="Helical" evidence="7">
    <location>
        <begin position="240"/>
        <end position="264"/>
    </location>
</feature>
<comment type="subcellular location">
    <subcellularLocation>
        <location evidence="1">Cell membrane</location>
        <topology evidence="1">Multi-pass membrane protein</topology>
    </subcellularLocation>
</comment>
<keyword evidence="5 7" id="KW-0472">Membrane</keyword>
<dbReference type="GO" id="GO:0005886">
    <property type="term" value="C:plasma membrane"/>
    <property type="evidence" value="ECO:0007669"/>
    <property type="project" value="UniProtKB-SubCell"/>
</dbReference>
<organism evidence="8 9">
    <name type="scientific">Geodermatophilus amargosae</name>
    <dbReference type="NCBI Taxonomy" id="1296565"/>
    <lineage>
        <taxon>Bacteria</taxon>
        <taxon>Bacillati</taxon>
        <taxon>Actinomycetota</taxon>
        <taxon>Actinomycetes</taxon>
        <taxon>Geodermatophilales</taxon>
        <taxon>Geodermatophilaceae</taxon>
        <taxon>Geodermatophilus</taxon>
    </lineage>
</organism>
<dbReference type="EMBL" id="FPBA01000012">
    <property type="protein sequence ID" value="SFT81835.1"/>
    <property type="molecule type" value="Genomic_DNA"/>
</dbReference>
<feature type="transmembrane region" description="Helical" evidence="7">
    <location>
        <begin position="270"/>
        <end position="287"/>
    </location>
</feature>
<evidence type="ECO:0000256" key="3">
    <source>
        <dbReference type="ARBA" id="ARBA00022692"/>
    </source>
</evidence>
<accession>A0A1I7B3W4</accession>
<feature type="transmembrane region" description="Helical" evidence="7">
    <location>
        <begin position="294"/>
        <end position="313"/>
    </location>
</feature>
<proteinExistence type="predicted"/>
<evidence type="ECO:0000256" key="5">
    <source>
        <dbReference type="ARBA" id="ARBA00023136"/>
    </source>
</evidence>
<dbReference type="InterPro" id="IPR001851">
    <property type="entry name" value="ABC_transp_permease"/>
</dbReference>
<feature type="transmembrane region" description="Helical" evidence="7">
    <location>
        <begin position="190"/>
        <end position="211"/>
    </location>
</feature>
<dbReference type="OrthoDB" id="3468954at2"/>
<gene>
    <name evidence="8" type="ORF">SAMN05660657_03242</name>
</gene>
<evidence type="ECO:0000313" key="8">
    <source>
        <dbReference type="EMBL" id="SFT81835.1"/>
    </source>
</evidence>
<dbReference type="CDD" id="cd06579">
    <property type="entry name" value="TM_PBP1_transp_AraH_like"/>
    <property type="match status" value="1"/>
</dbReference>
<feature type="region of interest" description="Disordered" evidence="6">
    <location>
        <begin position="344"/>
        <end position="377"/>
    </location>
</feature>
<feature type="transmembrane region" description="Helical" evidence="7">
    <location>
        <begin position="119"/>
        <end position="143"/>
    </location>
</feature>
<evidence type="ECO:0000256" key="6">
    <source>
        <dbReference type="SAM" id="MobiDB-lite"/>
    </source>
</evidence>
<keyword evidence="3 7" id="KW-0812">Transmembrane</keyword>
<feature type="region of interest" description="Disordered" evidence="6">
    <location>
        <begin position="1"/>
        <end position="22"/>
    </location>
</feature>
<dbReference type="Proteomes" id="UP000199546">
    <property type="component" value="Unassembled WGS sequence"/>
</dbReference>
<feature type="compositionally biased region" description="Polar residues" evidence="6">
    <location>
        <begin position="367"/>
        <end position="377"/>
    </location>
</feature>
<evidence type="ECO:0000256" key="1">
    <source>
        <dbReference type="ARBA" id="ARBA00004651"/>
    </source>
</evidence>
<feature type="transmembrane region" description="Helical" evidence="7">
    <location>
        <begin position="319"/>
        <end position="338"/>
    </location>
</feature>
<feature type="transmembrane region" description="Helical" evidence="7">
    <location>
        <begin position="43"/>
        <end position="64"/>
    </location>
</feature>